<evidence type="ECO:0000313" key="1">
    <source>
        <dbReference type="EMBL" id="GFN88196.1"/>
    </source>
</evidence>
<keyword evidence="2" id="KW-1185">Reference proteome</keyword>
<name>A0AAV3Z0Y9_9GAST</name>
<proteinExistence type="predicted"/>
<accession>A0AAV3Z0Y9</accession>
<dbReference type="Proteomes" id="UP000735302">
    <property type="component" value="Unassembled WGS sequence"/>
</dbReference>
<reference evidence="1 2" key="1">
    <citation type="journal article" date="2021" name="Elife">
        <title>Chloroplast acquisition without the gene transfer in kleptoplastic sea slugs, Plakobranchus ocellatus.</title>
        <authorList>
            <person name="Maeda T."/>
            <person name="Takahashi S."/>
            <person name="Yoshida T."/>
            <person name="Shimamura S."/>
            <person name="Takaki Y."/>
            <person name="Nagai Y."/>
            <person name="Toyoda A."/>
            <person name="Suzuki Y."/>
            <person name="Arimoto A."/>
            <person name="Ishii H."/>
            <person name="Satoh N."/>
            <person name="Nishiyama T."/>
            <person name="Hasebe M."/>
            <person name="Maruyama T."/>
            <person name="Minagawa J."/>
            <person name="Obokata J."/>
            <person name="Shigenobu S."/>
        </authorList>
    </citation>
    <scope>NUCLEOTIDE SEQUENCE [LARGE SCALE GENOMIC DNA]</scope>
</reference>
<protein>
    <submittedName>
        <fullName evidence="1">Uncharacterized protein</fullName>
    </submittedName>
</protein>
<comment type="caution">
    <text evidence="1">The sequence shown here is derived from an EMBL/GenBank/DDBJ whole genome shotgun (WGS) entry which is preliminary data.</text>
</comment>
<evidence type="ECO:0000313" key="2">
    <source>
        <dbReference type="Proteomes" id="UP000735302"/>
    </source>
</evidence>
<dbReference type="EMBL" id="BLXT01001848">
    <property type="protein sequence ID" value="GFN88196.1"/>
    <property type="molecule type" value="Genomic_DNA"/>
</dbReference>
<dbReference type="AlphaFoldDB" id="A0AAV3Z0Y9"/>
<sequence>MVTFFYCYRTCTGFLYFLDVYSEPDVSCDHLREHLRHNLLNLQRLFPDEDGILTLAFDLHIQRNLIETSLDGFGVRDVLPGQEQFQVLYERVRKKTMK</sequence>
<organism evidence="1 2">
    <name type="scientific">Plakobranchus ocellatus</name>
    <dbReference type="NCBI Taxonomy" id="259542"/>
    <lineage>
        <taxon>Eukaryota</taxon>
        <taxon>Metazoa</taxon>
        <taxon>Spiralia</taxon>
        <taxon>Lophotrochozoa</taxon>
        <taxon>Mollusca</taxon>
        <taxon>Gastropoda</taxon>
        <taxon>Heterobranchia</taxon>
        <taxon>Euthyneura</taxon>
        <taxon>Panpulmonata</taxon>
        <taxon>Sacoglossa</taxon>
        <taxon>Placobranchoidea</taxon>
        <taxon>Plakobranchidae</taxon>
        <taxon>Plakobranchus</taxon>
    </lineage>
</organism>
<gene>
    <name evidence="1" type="ORF">PoB_001470200</name>
</gene>